<evidence type="ECO:0000256" key="1">
    <source>
        <dbReference type="ARBA" id="ARBA00010641"/>
    </source>
</evidence>
<evidence type="ECO:0000313" key="7">
    <source>
        <dbReference type="EMBL" id="MDZ5472948.1"/>
    </source>
</evidence>
<dbReference type="InterPro" id="IPR039425">
    <property type="entry name" value="RNA_pol_sigma-70-like"/>
</dbReference>
<dbReference type="InterPro" id="IPR007627">
    <property type="entry name" value="RNA_pol_sigma70_r2"/>
</dbReference>
<dbReference type="SUPFAM" id="SSF88659">
    <property type="entry name" value="Sigma3 and sigma4 domains of RNA polymerase sigma factors"/>
    <property type="match status" value="1"/>
</dbReference>
<dbReference type="Gene3D" id="1.10.1740.10">
    <property type="match status" value="1"/>
</dbReference>
<dbReference type="RefSeq" id="WP_322447271.1">
    <property type="nucleotide sequence ID" value="NZ_JAXOFX010000009.1"/>
</dbReference>
<dbReference type="EMBL" id="JAXOFX010000009">
    <property type="protein sequence ID" value="MDZ5472948.1"/>
    <property type="molecule type" value="Genomic_DNA"/>
</dbReference>
<dbReference type="PANTHER" id="PTHR43133:SF60">
    <property type="entry name" value="RNA POLYMERASE SIGMA FACTOR SIGV"/>
    <property type="match status" value="1"/>
</dbReference>
<evidence type="ECO:0000259" key="6">
    <source>
        <dbReference type="Pfam" id="PF08281"/>
    </source>
</evidence>
<accession>A0ABU5J0L1</accession>
<dbReference type="PANTHER" id="PTHR43133">
    <property type="entry name" value="RNA POLYMERASE ECF-TYPE SIGMA FACTO"/>
    <property type="match status" value="1"/>
</dbReference>
<dbReference type="Gene3D" id="1.10.10.10">
    <property type="entry name" value="Winged helix-like DNA-binding domain superfamily/Winged helix DNA-binding domain"/>
    <property type="match status" value="1"/>
</dbReference>
<dbReference type="Pfam" id="PF04542">
    <property type="entry name" value="Sigma70_r2"/>
    <property type="match status" value="1"/>
</dbReference>
<dbReference type="InterPro" id="IPR013249">
    <property type="entry name" value="RNA_pol_sigma70_r4_t2"/>
</dbReference>
<keyword evidence="3" id="KW-0731">Sigma factor</keyword>
<reference evidence="7 8" key="1">
    <citation type="submission" date="2023-11" db="EMBL/GenBank/DDBJ databases">
        <title>Bacillus jintuensis, isolated from a mudflat on the Beibu Gulf coast.</title>
        <authorList>
            <person name="Li M."/>
        </authorList>
    </citation>
    <scope>NUCLEOTIDE SEQUENCE [LARGE SCALE GENOMIC DNA]</scope>
    <source>
        <strain evidence="7 8">31A1R</strain>
    </source>
</reference>
<protein>
    <submittedName>
        <fullName evidence="7">Sigma-70 family RNA polymerase sigma factor</fullName>
    </submittedName>
</protein>
<keyword evidence="4" id="KW-0804">Transcription</keyword>
<keyword evidence="2" id="KW-0805">Transcription regulation</keyword>
<feature type="domain" description="RNA polymerase sigma-70 region 2" evidence="5">
    <location>
        <begin position="21"/>
        <end position="82"/>
    </location>
</feature>
<keyword evidence="8" id="KW-1185">Reference proteome</keyword>
<dbReference type="Pfam" id="PF08281">
    <property type="entry name" value="Sigma70_r4_2"/>
    <property type="match status" value="1"/>
</dbReference>
<evidence type="ECO:0000259" key="5">
    <source>
        <dbReference type="Pfam" id="PF04542"/>
    </source>
</evidence>
<gene>
    <name evidence="7" type="ORF">SM124_14615</name>
</gene>
<proteinExistence type="inferred from homology"/>
<dbReference type="Proteomes" id="UP001290455">
    <property type="component" value="Unassembled WGS sequence"/>
</dbReference>
<dbReference type="NCBIfam" id="TIGR02937">
    <property type="entry name" value="sigma70-ECF"/>
    <property type="match status" value="1"/>
</dbReference>
<name>A0ABU5J0L1_9BACI</name>
<evidence type="ECO:0000256" key="4">
    <source>
        <dbReference type="ARBA" id="ARBA00023163"/>
    </source>
</evidence>
<sequence length="178" mass="21371">MFDKVDEIPEDKDSWFEHIMDEYGDRLTKLSYNYTKDWKLAEDIVQDVFITCYNQYESMDRIVSFKAWIYRITINKCKDLIKGSLFKRVVMNPNLLSLFNSIELSPEMSLIKSSEEGFLATCVLELPMKYREVITLYYFEELSIEEISEILKINKNTVKTRLNRARMKLKVLMERWRD</sequence>
<evidence type="ECO:0000256" key="2">
    <source>
        <dbReference type="ARBA" id="ARBA00023015"/>
    </source>
</evidence>
<dbReference type="SUPFAM" id="SSF88946">
    <property type="entry name" value="Sigma2 domain of RNA polymerase sigma factors"/>
    <property type="match status" value="1"/>
</dbReference>
<evidence type="ECO:0000313" key="8">
    <source>
        <dbReference type="Proteomes" id="UP001290455"/>
    </source>
</evidence>
<dbReference type="InterPro" id="IPR013325">
    <property type="entry name" value="RNA_pol_sigma_r2"/>
</dbReference>
<feature type="domain" description="RNA polymerase sigma factor 70 region 4 type 2" evidence="6">
    <location>
        <begin position="120"/>
        <end position="169"/>
    </location>
</feature>
<comment type="caution">
    <text evidence="7">The sequence shown here is derived from an EMBL/GenBank/DDBJ whole genome shotgun (WGS) entry which is preliminary data.</text>
</comment>
<evidence type="ECO:0000256" key="3">
    <source>
        <dbReference type="ARBA" id="ARBA00023082"/>
    </source>
</evidence>
<dbReference type="InterPro" id="IPR036388">
    <property type="entry name" value="WH-like_DNA-bd_sf"/>
</dbReference>
<dbReference type="InterPro" id="IPR014284">
    <property type="entry name" value="RNA_pol_sigma-70_dom"/>
</dbReference>
<organism evidence="7 8">
    <name type="scientific">Robertmurraya mangrovi</name>
    <dbReference type="NCBI Taxonomy" id="3098077"/>
    <lineage>
        <taxon>Bacteria</taxon>
        <taxon>Bacillati</taxon>
        <taxon>Bacillota</taxon>
        <taxon>Bacilli</taxon>
        <taxon>Bacillales</taxon>
        <taxon>Bacillaceae</taxon>
        <taxon>Robertmurraya</taxon>
    </lineage>
</organism>
<comment type="similarity">
    <text evidence="1">Belongs to the sigma-70 factor family. ECF subfamily.</text>
</comment>
<dbReference type="InterPro" id="IPR013324">
    <property type="entry name" value="RNA_pol_sigma_r3/r4-like"/>
</dbReference>